<organism evidence="1 2">
    <name type="scientific">Martelella mediterranea</name>
    <dbReference type="NCBI Taxonomy" id="293089"/>
    <lineage>
        <taxon>Bacteria</taxon>
        <taxon>Pseudomonadati</taxon>
        <taxon>Pseudomonadota</taxon>
        <taxon>Alphaproteobacteria</taxon>
        <taxon>Hyphomicrobiales</taxon>
        <taxon>Aurantimonadaceae</taxon>
        <taxon>Martelella</taxon>
    </lineage>
</organism>
<evidence type="ECO:0000313" key="2">
    <source>
        <dbReference type="Proteomes" id="UP000295097"/>
    </source>
</evidence>
<protein>
    <submittedName>
        <fullName evidence="1">Uncharacterized protein</fullName>
    </submittedName>
</protein>
<dbReference type="AlphaFoldDB" id="A0A4R3NSU2"/>
<evidence type="ECO:0000313" key="1">
    <source>
        <dbReference type="EMBL" id="TCT39544.1"/>
    </source>
</evidence>
<reference evidence="1 2" key="1">
    <citation type="submission" date="2019-03" db="EMBL/GenBank/DDBJ databases">
        <title>Freshwater and sediment microbial communities from various areas in North America, analyzing microbe dynamics in response to fracking.</title>
        <authorList>
            <person name="Lamendella R."/>
        </authorList>
    </citation>
    <scope>NUCLEOTIDE SEQUENCE [LARGE SCALE GENOMIC DNA]</scope>
    <source>
        <strain evidence="1 2">175.2</strain>
    </source>
</reference>
<dbReference type="EMBL" id="SMAR01000012">
    <property type="protein sequence ID" value="TCT39544.1"/>
    <property type="molecule type" value="Genomic_DNA"/>
</dbReference>
<comment type="caution">
    <text evidence="1">The sequence shown here is derived from an EMBL/GenBank/DDBJ whole genome shotgun (WGS) entry which is preliminary data.</text>
</comment>
<gene>
    <name evidence="1" type="ORF">EDC90_101241</name>
</gene>
<keyword evidence="2" id="KW-1185">Reference proteome</keyword>
<accession>A0A4R3NSU2</accession>
<dbReference type="Proteomes" id="UP000295097">
    <property type="component" value="Unassembled WGS sequence"/>
</dbReference>
<sequence length="53" mass="5927">MAYQPERPVLPFISHKTFVCASRLLAALFQRNKLIVAFGRGSENPFTVMGTKS</sequence>
<proteinExistence type="predicted"/>
<name>A0A4R3NSU2_9HYPH</name>